<proteinExistence type="predicted"/>
<sequence>MKTYQYALIVVTAIAAALTAAPALAKSGRFDTYSDGARTARYDVYTDGAKSGAKFDTFVDGAKSARFDSYSDGARYETTDRAPL</sequence>
<feature type="signal peptide" evidence="1">
    <location>
        <begin position="1"/>
        <end position="25"/>
    </location>
</feature>
<gene>
    <name evidence="2" type="ORF">BKK80_22420</name>
</gene>
<evidence type="ECO:0000313" key="3">
    <source>
        <dbReference type="Proteomes" id="UP000177515"/>
    </source>
</evidence>
<reference evidence="2 3" key="1">
    <citation type="submission" date="2016-10" db="EMBL/GenBank/DDBJ databases">
        <title>Complete genome sequences of three Cupriavidus strains isolated from various Malaysian environments.</title>
        <authorList>
            <person name="Abdullah A.A.-A."/>
            <person name="Shafie N.A.H."/>
            <person name="Lau N.S."/>
        </authorList>
    </citation>
    <scope>NUCLEOTIDE SEQUENCE [LARGE SCALE GENOMIC DNA]</scope>
    <source>
        <strain evidence="2 3">USMAA1020</strain>
    </source>
</reference>
<name>A0ABN4TVC0_9BURK</name>
<evidence type="ECO:0000256" key="1">
    <source>
        <dbReference type="SAM" id="SignalP"/>
    </source>
</evidence>
<keyword evidence="1" id="KW-0732">Signal</keyword>
<protein>
    <submittedName>
        <fullName evidence="2">Uncharacterized protein</fullName>
    </submittedName>
</protein>
<accession>A0ABN4TVC0</accession>
<dbReference type="Proteomes" id="UP000177515">
    <property type="component" value="Chromosome 2"/>
</dbReference>
<feature type="chain" id="PRO_5046336383" evidence="1">
    <location>
        <begin position="26"/>
        <end position="84"/>
    </location>
</feature>
<evidence type="ECO:0000313" key="2">
    <source>
        <dbReference type="EMBL" id="AOZ08686.1"/>
    </source>
</evidence>
<dbReference type="RefSeq" id="WP_071016933.1">
    <property type="nucleotide sequence ID" value="NZ_CP017755.1"/>
</dbReference>
<organism evidence="2 3">
    <name type="scientific">Cupriavidus malaysiensis</name>
    <dbReference type="NCBI Taxonomy" id="367825"/>
    <lineage>
        <taxon>Bacteria</taxon>
        <taxon>Pseudomonadati</taxon>
        <taxon>Pseudomonadota</taxon>
        <taxon>Betaproteobacteria</taxon>
        <taxon>Burkholderiales</taxon>
        <taxon>Burkholderiaceae</taxon>
        <taxon>Cupriavidus</taxon>
    </lineage>
</organism>
<dbReference type="EMBL" id="CP017755">
    <property type="protein sequence ID" value="AOZ08686.1"/>
    <property type="molecule type" value="Genomic_DNA"/>
</dbReference>
<keyword evidence="3" id="KW-1185">Reference proteome</keyword>